<proteinExistence type="predicted"/>
<reference evidence="1" key="1">
    <citation type="submission" date="2019-08" db="EMBL/GenBank/DDBJ databases">
        <authorList>
            <person name="Kucharzyk K."/>
            <person name="Murdoch R.W."/>
            <person name="Higgins S."/>
            <person name="Loffler F."/>
        </authorList>
    </citation>
    <scope>NUCLEOTIDE SEQUENCE</scope>
</reference>
<accession>A0A645IFL7</accession>
<protein>
    <submittedName>
        <fullName evidence="1">Uncharacterized protein</fullName>
    </submittedName>
</protein>
<evidence type="ECO:0000313" key="1">
    <source>
        <dbReference type="EMBL" id="MPN49269.1"/>
    </source>
</evidence>
<gene>
    <name evidence="1" type="ORF">SDC9_196886</name>
</gene>
<dbReference type="EMBL" id="VSSQ01112350">
    <property type="protein sequence ID" value="MPN49269.1"/>
    <property type="molecule type" value="Genomic_DNA"/>
</dbReference>
<dbReference type="AlphaFoldDB" id="A0A645IFL7"/>
<comment type="caution">
    <text evidence="1">The sequence shown here is derived from an EMBL/GenBank/DDBJ whole genome shotgun (WGS) entry which is preliminary data.</text>
</comment>
<organism evidence="1">
    <name type="scientific">bioreactor metagenome</name>
    <dbReference type="NCBI Taxonomy" id="1076179"/>
    <lineage>
        <taxon>unclassified sequences</taxon>
        <taxon>metagenomes</taxon>
        <taxon>ecological metagenomes</taxon>
    </lineage>
</organism>
<sequence length="69" mass="7399">MYGHAHRGARDAVQSLELFDRGNALSDGPLSRRDLVAKQPGQLQVQLVARLGGGGRSSHRRGFAGQCSK</sequence>
<name>A0A645IFL7_9ZZZZ</name>